<feature type="region of interest" description="Disordered" evidence="1">
    <location>
        <begin position="1"/>
        <end position="28"/>
    </location>
</feature>
<proteinExistence type="predicted"/>
<feature type="compositionally biased region" description="Basic and acidic residues" evidence="1">
    <location>
        <begin position="1"/>
        <end position="15"/>
    </location>
</feature>
<organism evidence="2 3">
    <name type="scientific">Stenotrophomonas phage Siara</name>
    <dbReference type="NCBI Taxonomy" id="2859658"/>
    <lineage>
        <taxon>Viruses</taxon>
        <taxon>Duplodnaviria</taxon>
        <taxon>Heunggongvirae</taxon>
        <taxon>Uroviricota</taxon>
        <taxon>Caudoviricetes</taxon>
        <taxon>Beaumontvirinae</taxon>
        <taxon>Siaravirus</taxon>
        <taxon>Siaravirus siara</taxon>
    </lineage>
</organism>
<evidence type="ECO:0000313" key="2">
    <source>
        <dbReference type="EMBL" id="QYW02014.1"/>
    </source>
</evidence>
<dbReference type="EMBL" id="MZ326859">
    <property type="protein sequence ID" value="QYW02014.1"/>
    <property type="molecule type" value="Genomic_DNA"/>
</dbReference>
<protein>
    <submittedName>
        <fullName evidence="2">Uncharacterized protein</fullName>
    </submittedName>
</protein>
<dbReference type="Proteomes" id="UP000827319">
    <property type="component" value="Segment"/>
</dbReference>
<evidence type="ECO:0000256" key="1">
    <source>
        <dbReference type="SAM" id="MobiDB-lite"/>
    </source>
</evidence>
<gene>
    <name evidence="2" type="ORF">CPT_Siara_011</name>
</gene>
<evidence type="ECO:0000313" key="3">
    <source>
        <dbReference type="Proteomes" id="UP000827319"/>
    </source>
</evidence>
<name>A0AAE7WM55_9CAUD</name>
<accession>A0AAE7WM55</accession>
<keyword evidence="3" id="KW-1185">Reference proteome</keyword>
<reference evidence="2" key="1">
    <citation type="submission" date="2021-06" db="EMBL/GenBank/DDBJ databases">
        <title>Complete genome sequence of Stenotrophomonas maltophilia phage Siara.</title>
        <authorList>
            <person name="Marmion J."/>
            <person name="Tate N."/>
            <person name="Clark J."/>
            <person name="Le T."/>
            <person name="Liu M."/>
            <person name="Burrowes B."/>
            <person name="Gill J."/>
        </authorList>
    </citation>
    <scope>NUCLEOTIDE SEQUENCE</scope>
</reference>
<sequence length="28" mass="2928">MRVKSEAFHVKHDADDTSPGPIGCGACV</sequence>